<accession>A0A9X4YC93</accession>
<dbReference type="RefSeq" id="WP_160898769.1">
    <property type="nucleotide sequence ID" value="NZ_WMEX01000004.1"/>
</dbReference>
<keyword evidence="6" id="KW-1185">Reference proteome</keyword>
<evidence type="ECO:0000256" key="3">
    <source>
        <dbReference type="ARBA" id="ARBA00048488"/>
    </source>
</evidence>
<dbReference type="EMBL" id="WMEX01000004">
    <property type="protein sequence ID" value="MYL26806.1"/>
    <property type="molecule type" value="Genomic_DNA"/>
</dbReference>
<evidence type="ECO:0000313" key="5">
    <source>
        <dbReference type="EMBL" id="MYL26806.1"/>
    </source>
</evidence>
<dbReference type="PROSITE" id="PS51790">
    <property type="entry name" value="MSRB"/>
    <property type="match status" value="1"/>
</dbReference>
<dbReference type="PANTHER" id="PTHR10173:SF57">
    <property type="entry name" value="PEPTIDE-METHIONINE (R)-S-OXIDE REDUCTASE"/>
    <property type="match status" value="1"/>
</dbReference>
<evidence type="ECO:0000259" key="4">
    <source>
        <dbReference type="PROSITE" id="PS51790"/>
    </source>
</evidence>
<gene>
    <name evidence="5" type="primary">msrB</name>
    <name evidence="5" type="ORF">GLW01_08360</name>
</gene>
<dbReference type="GO" id="GO:0005737">
    <property type="term" value="C:cytoplasm"/>
    <property type="evidence" value="ECO:0007669"/>
    <property type="project" value="TreeGrafter"/>
</dbReference>
<protein>
    <recommendedName>
        <fullName evidence="1">peptide-methionine (R)-S-oxide reductase</fullName>
        <ecNumber evidence="1">1.8.4.12</ecNumber>
    </recommendedName>
</protein>
<evidence type="ECO:0000256" key="2">
    <source>
        <dbReference type="ARBA" id="ARBA00023002"/>
    </source>
</evidence>
<feature type="domain" description="MsrB" evidence="4">
    <location>
        <begin position="49"/>
        <end position="170"/>
    </location>
</feature>
<dbReference type="Proteomes" id="UP000460751">
    <property type="component" value="Unassembled WGS sequence"/>
</dbReference>
<dbReference type="NCBIfam" id="TIGR00357">
    <property type="entry name" value="peptide-methionine (R)-S-oxide reductase MsrB"/>
    <property type="match status" value="1"/>
</dbReference>
<sequence length="179" mass="20043">MKRRHLLSSLLAGGTLSLLPCSWAFARDIRYFHEVSVADAALQPLEHKGEWWRGKVSSDAWQILFREATEPAGSSPLNGENRNGTFVCAACYLPLFSSETKYESGTGWPSFWAAHEKHMGTKTDYKAFWPRTEYHCIRCGGHQGHIFDDGPEPTGKRWCNNGLALTFVPEGETLPALRG</sequence>
<name>A0A9X4YC93_9GAMM</name>
<dbReference type="GO" id="GO:0006979">
    <property type="term" value="P:response to oxidative stress"/>
    <property type="evidence" value="ECO:0007669"/>
    <property type="project" value="InterPro"/>
</dbReference>
<comment type="caution">
    <text evidence="5">The sequence shown here is derived from an EMBL/GenBank/DDBJ whole genome shotgun (WGS) entry which is preliminary data.</text>
</comment>
<keyword evidence="2 5" id="KW-0560">Oxidoreductase</keyword>
<dbReference type="OrthoDB" id="9785497at2"/>
<dbReference type="GO" id="GO:0033743">
    <property type="term" value="F:peptide-methionine (R)-S-oxide reductase activity"/>
    <property type="evidence" value="ECO:0007669"/>
    <property type="project" value="UniProtKB-EC"/>
</dbReference>
<dbReference type="InterPro" id="IPR011057">
    <property type="entry name" value="Mss4-like_sf"/>
</dbReference>
<dbReference type="PANTHER" id="PTHR10173">
    <property type="entry name" value="METHIONINE SULFOXIDE REDUCTASE"/>
    <property type="match status" value="1"/>
</dbReference>
<evidence type="ECO:0000313" key="6">
    <source>
        <dbReference type="Proteomes" id="UP000460751"/>
    </source>
</evidence>
<dbReference type="AlphaFoldDB" id="A0A9X4YC93"/>
<reference evidence="5 6" key="1">
    <citation type="submission" date="2019-11" db="EMBL/GenBank/DDBJ databases">
        <title>Genome sequences of 17 halophilic strains isolated from different environments.</title>
        <authorList>
            <person name="Furrow R.E."/>
        </authorList>
    </citation>
    <scope>NUCLEOTIDE SEQUENCE [LARGE SCALE GENOMIC DNA]</scope>
    <source>
        <strain evidence="5 6">22507_15_FS</strain>
    </source>
</reference>
<dbReference type="Gene3D" id="2.170.150.20">
    <property type="entry name" value="Peptide methionine sulfoxide reductase"/>
    <property type="match status" value="1"/>
</dbReference>
<dbReference type="EC" id="1.8.4.12" evidence="1"/>
<dbReference type="InterPro" id="IPR028427">
    <property type="entry name" value="Met_Sox_Rdtase_MsrB"/>
</dbReference>
<proteinExistence type="predicted"/>
<dbReference type="GO" id="GO:0030091">
    <property type="term" value="P:protein repair"/>
    <property type="evidence" value="ECO:0007669"/>
    <property type="project" value="InterPro"/>
</dbReference>
<organism evidence="5 6">
    <name type="scientific">Vreelandella halophila</name>
    <dbReference type="NCBI Taxonomy" id="86177"/>
    <lineage>
        <taxon>Bacteria</taxon>
        <taxon>Pseudomonadati</taxon>
        <taxon>Pseudomonadota</taxon>
        <taxon>Gammaproteobacteria</taxon>
        <taxon>Oceanospirillales</taxon>
        <taxon>Halomonadaceae</taxon>
        <taxon>Vreelandella</taxon>
    </lineage>
</organism>
<dbReference type="InterPro" id="IPR002579">
    <property type="entry name" value="Met_Sox_Rdtase_MsrB_dom"/>
</dbReference>
<dbReference type="Pfam" id="PF01641">
    <property type="entry name" value="SelR"/>
    <property type="match status" value="1"/>
</dbReference>
<evidence type="ECO:0000256" key="1">
    <source>
        <dbReference type="ARBA" id="ARBA00012499"/>
    </source>
</evidence>
<comment type="catalytic activity">
    <reaction evidence="3">
        <text>L-methionyl-[protein] + [thioredoxin]-disulfide + H2O = L-methionyl-(R)-S-oxide-[protein] + [thioredoxin]-dithiol</text>
        <dbReference type="Rhea" id="RHEA:24164"/>
        <dbReference type="Rhea" id="RHEA-COMP:10698"/>
        <dbReference type="Rhea" id="RHEA-COMP:10700"/>
        <dbReference type="Rhea" id="RHEA-COMP:12313"/>
        <dbReference type="Rhea" id="RHEA-COMP:12314"/>
        <dbReference type="ChEBI" id="CHEBI:15377"/>
        <dbReference type="ChEBI" id="CHEBI:16044"/>
        <dbReference type="ChEBI" id="CHEBI:29950"/>
        <dbReference type="ChEBI" id="CHEBI:45764"/>
        <dbReference type="ChEBI" id="CHEBI:50058"/>
        <dbReference type="EC" id="1.8.4.12"/>
    </reaction>
</comment>
<dbReference type="SUPFAM" id="SSF51316">
    <property type="entry name" value="Mss4-like"/>
    <property type="match status" value="1"/>
</dbReference>